<dbReference type="RefSeq" id="WP_120463209.1">
    <property type="nucleotide sequence ID" value="NZ_KZ987724.1"/>
</dbReference>
<protein>
    <submittedName>
        <fullName evidence="1">Uncharacterized protein</fullName>
    </submittedName>
</protein>
<gene>
    <name evidence="1" type="ORF">GCM10010913_07890</name>
</gene>
<sequence length="476" mass="55566">MYRLRELVKSINKGIAAGERKKPSPTEPKPIIHEWSPNNFRRLIIGFDWAVIQHFVTSQRSRTLIERVDLRTVCKKDEELLDSEAHKYKSILSSVISGRILSSLEEIVFCTEEYPKRMLSSDTFLKDLLDGDTNYNTRFPRLRHISYCSCTVEKLWDLLERTRKPTELVLDAIKEEGIQIHHFIEPHVEDWWSGTSLRPQFYSMDSSILQDYFNKLKNEIVVAKRTERLEQIINKNDFEAIEKYIPTINLVIKWGFDLIDKGHQIFYEASEDCKTGWAQYLSFENVCRSVRYEFIKSPEFIKVVMRIDFERIVKALRGYGIDKGDVHVVQRFRDTVINHILKAEDDYELEINKESIAHSLLILQKLVGITFGQVVSIIYLSFIKYLTQNSVENAQFHFGRLKGRIPDLTYTRPMIEYWKDHLEDGMSKKVMDAIGANEMLVEQFDVRAKYIEAIKMLNGLSVTGDVIKDEFVGATP</sequence>
<name>A0ABQ1VRV3_9BACL</name>
<dbReference type="Proteomes" id="UP000608420">
    <property type="component" value="Unassembled WGS sequence"/>
</dbReference>
<evidence type="ECO:0000313" key="2">
    <source>
        <dbReference type="Proteomes" id="UP000608420"/>
    </source>
</evidence>
<keyword evidence="2" id="KW-1185">Reference proteome</keyword>
<comment type="caution">
    <text evidence="1">The sequence shown here is derived from an EMBL/GenBank/DDBJ whole genome shotgun (WGS) entry which is preliminary data.</text>
</comment>
<evidence type="ECO:0000313" key="1">
    <source>
        <dbReference type="EMBL" id="GGF88855.1"/>
    </source>
</evidence>
<dbReference type="EMBL" id="BMIW01000004">
    <property type="protein sequence ID" value="GGF88855.1"/>
    <property type="molecule type" value="Genomic_DNA"/>
</dbReference>
<proteinExistence type="predicted"/>
<organism evidence="1 2">
    <name type="scientific">Paenibacillus aceti</name>
    <dbReference type="NCBI Taxonomy" id="1820010"/>
    <lineage>
        <taxon>Bacteria</taxon>
        <taxon>Bacillati</taxon>
        <taxon>Bacillota</taxon>
        <taxon>Bacilli</taxon>
        <taxon>Bacillales</taxon>
        <taxon>Paenibacillaceae</taxon>
        <taxon>Paenibacillus</taxon>
    </lineage>
</organism>
<reference evidence="2" key="1">
    <citation type="journal article" date="2019" name="Int. J. Syst. Evol. Microbiol.">
        <title>The Global Catalogue of Microorganisms (GCM) 10K type strain sequencing project: providing services to taxonomists for standard genome sequencing and annotation.</title>
        <authorList>
            <consortium name="The Broad Institute Genomics Platform"/>
            <consortium name="The Broad Institute Genome Sequencing Center for Infectious Disease"/>
            <person name="Wu L."/>
            <person name="Ma J."/>
        </authorList>
    </citation>
    <scope>NUCLEOTIDE SEQUENCE [LARGE SCALE GENOMIC DNA]</scope>
    <source>
        <strain evidence="2">CGMCC 1.15420</strain>
    </source>
</reference>
<accession>A0ABQ1VRV3</accession>